<dbReference type="EMBL" id="BAAABX010000050">
    <property type="protein sequence ID" value="GAA0419804.1"/>
    <property type="molecule type" value="Genomic_DNA"/>
</dbReference>
<feature type="transmembrane region" description="Helical" evidence="2">
    <location>
        <begin position="286"/>
        <end position="310"/>
    </location>
</feature>
<protein>
    <submittedName>
        <fullName evidence="4">Uncharacterized protein</fullName>
    </submittedName>
</protein>
<feature type="signal peptide" evidence="3">
    <location>
        <begin position="1"/>
        <end position="26"/>
    </location>
</feature>
<accession>A0ABP3IRE7</accession>
<comment type="caution">
    <text evidence="4">The sequence shown here is derived from an EMBL/GenBank/DDBJ whole genome shotgun (WGS) entry which is preliminary data.</text>
</comment>
<keyword evidence="3" id="KW-0732">Signal</keyword>
<keyword evidence="2" id="KW-1133">Transmembrane helix</keyword>
<proteinExistence type="predicted"/>
<dbReference type="RefSeq" id="WP_344027500.1">
    <property type="nucleotide sequence ID" value="NZ_BAAABX010000050.1"/>
</dbReference>
<evidence type="ECO:0000256" key="1">
    <source>
        <dbReference type="SAM" id="MobiDB-lite"/>
    </source>
</evidence>
<keyword evidence="5" id="KW-1185">Reference proteome</keyword>
<keyword evidence="2" id="KW-0812">Transmembrane</keyword>
<evidence type="ECO:0000256" key="2">
    <source>
        <dbReference type="SAM" id="Phobius"/>
    </source>
</evidence>
<feature type="chain" id="PRO_5045195974" evidence="3">
    <location>
        <begin position="27"/>
        <end position="321"/>
    </location>
</feature>
<evidence type="ECO:0000313" key="4">
    <source>
        <dbReference type="EMBL" id="GAA0419804.1"/>
    </source>
</evidence>
<reference evidence="5" key="1">
    <citation type="journal article" date="2019" name="Int. J. Syst. Evol. Microbiol.">
        <title>The Global Catalogue of Microorganisms (GCM) 10K type strain sequencing project: providing services to taxonomists for standard genome sequencing and annotation.</title>
        <authorList>
            <consortium name="The Broad Institute Genomics Platform"/>
            <consortium name="The Broad Institute Genome Sequencing Center for Infectious Disease"/>
            <person name="Wu L."/>
            <person name="Ma J."/>
        </authorList>
    </citation>
    <scope>NUCLEOTIDE SEQUENCE [LARGE SCALE GENOMIC DNA]</scope>
    <source>
        <strain evidence="5">JCM 4788</strain>
    </source>
</reference>
<feature type="region of interest" description="Disordered" evidence="1">
    <location>
        <begin position="263"/>
        <end position="284"/>
    </location>
</feature>
<evidence type="ECO:0000256" key="3">
    <source>
        <dbReference type="SAM" id="SignalP"/>
    </source>
</evidence>
<dbReference type="Proteomes" id="UP001500879">
    <property type="component" value="Unassembled WGS sequence"/>
</dbReference>
<name>A0ABP3IRE7_9ACTN</name>
<sequence length="321" mass="33085">MSSPARISLAGLATAALVLTSAATAAADFDDTIVNEPSPARPGGAVDLTVSIRDEVADGIGRVTVESPALTGKTEVLKRHFSHNKADQAVIHAEGRVRCGARPGTYPLTVRLDGAKKPAAETRLTVTGSAAAGCTDDAPPTSVPGLGLSLNTGGREPQRGSEAVFTITADRATLDAYDTLTLRSPAFATPVKRATKHFKEGKGNGGWTELAGMVRCDIPPGTYAVDLTPDDDTDSPLVSAKLTVPEAMDPGNRDFCAGPRSYKGAIDRTSETAPDEDEGGGGGGGFGTAAVVGISSAAALVAASVTYWLVGRRRRREPDSW</sequence>
<evidence type="ECO:0000313" key="5">
    <source>
        <dbReference type="Proteomes" id="UP001500879"/>
    </source>
</evidence>
<gene>
    <name evidence="4" type="ORF">GCM10010357_46460</name>
</gene>
<organism evidence="4 5">
    <name type="scientific">Streptomyces luteireticuli</name>
    <dbReference type="NCBI Taxonomy" id="173858"/>
    <lineage>
        <taxon>Bacteria</taxon>
        <taxon>Bacillati</taxon>
        <taxon>Actinomycetota</taxon>
        <taxon>Actinomycetes</taxon>
        <taxon>Kitasatosporales</taxon>
        <taxon>Streptomycetaceae</taxon>
        <taxon>Streptomyces</taxon>
    </lineage>
</organism>
<keyword evidence="2" id="KW-0472">Membrane</keyword>